<gene>
    <name evidence="1" type="ORF">KIN20_013064</name>
</gene>
<protein>
    <submittedName>
        <fullName evidence="1">Uncharacterized protein</fullName>
    </submittedName>
</protein>
<accession>A0AAD5QNJ2</accession>
<reference evidence="1" key="1">
    <citation type="submission" date="2021-06" db="EMBL/GenBank/DDBJ databases">
        <title>Parelaphostrongylus tenuis whole genome reference sequence.</title>
        <authorList>
            <person name="Garwood T.J."/>
            <person name="Larsen P.A."/>
            <person name="Fountain-Jones N.M."/>
            <person name="Garbe J.R."/>
            <person name="Macchietto M.G."/>
            <person name="Kania S.A."/>
            <person name="Gerhold R.W."/>
            <person name="Richards J.E."/>
            <person name="Wolf T.M."/>
        </authorList>
    </citation>
    <scope>NUCLEOTIDE SEQUENCE</scope>
    <source>
        <strain evidence="1">MNPRO001-30</strain>
        <tissue evidence="1">Meninges</tissue>
    </source>
</reference>
<comment type="caution">
    <text evidence="1">The sequence shown here is derived from an EMBL/GenBank/DDBJ whole genome shotgun (WGS) entry which is preliminary data.</text>
</comment>
<proteinExistence type="predicted"/>
<evidence type="ECO:0000313" key="2">
    <source>
        <dbReference type="Proteomes" id="UP001196413"/>
    </source>
</evidence>
<dbReference type="AlphaFoldDB" id="A0AAD5QNJ2"/>
<dbReference type="Proteomes" id="UP001196413">
    <property type="component" value="Unassembled WGS sequence"/>
</dbReference>
<sequence length="82" mass="9193">MLLGGDSTSHCTNLAGCYQKQRCPRFYGLFQVLERIIPIELQKILLLINNLTVSPSNMSDLINIENCVFAKSVVIFSTEKNS</sequence>
<keyword evidence="2" id="KW-1185">Reference proteome</keyword>
<evidence type="ECO:0000313" key="1">
    <source>
        <dbReference type="EMBL" id="KAJ1355600.1"/>
    </source>
</evidence>
<dbReference type="EMBL" id="JAHQIW010002511">
    <property type="protein sequence ID" value="KAJ1355600.1"/>
    <property type="molecule type" value="Genomic_DNA"/>
</dbReference>
<name>A0AAD5QNJ2_PARTN</name>
<organism evidence="1 2">
    <name type="scientific">Parelaphostrongylus tenuis</name>
    <name type="common">Meningeal worm</name>
    <dbReference type="NCBI Taxonomy" id="148309"/>
    <lineage>
        <taxon>Eukaryota</taxon>
        <taxon>Metazoa</taxon>
        <taxon>Ecdysozoa</taxon>
        <taxon>Nematoda</taxon>
        <taxon>Chromadorea</taxon>
        <taxon>Rhabditida</taxon>
        <taxon>Rhabditina</taxon>
        <taxon>Rhabditomorpha</taxon>
        <taxon>Strongyloidea</taxon>
        <taxon>Metastrongylidae</taxon>
        <taxon>Parelaphostrongylus</taxon>
    </lineage>
</organism>